<dbReference type="STRING" id="29524.SAMN02745171_01204"/>
<keyword evidence="3 5" id="KW-1133">Transmembrane helix</keyword>
<dbReference type="Pfam" id="PF01694">
    <property type="entry name" value="Rhomboid"/>
    <property type="match status" value="1"/>
</dbReference>
<dbReference type="RefSeq" id="WP_078737119.1">
    <property type="nucleotide sequence ID" value="NZ_FUXE01000012.1"/>
</dbReference>
<keyword evidence="8" id="KW-1185">Reference proteome</keyword>
<dbReference type="EMBL" id="FUXE01000012">
    <property type="protein sequence ID" value="SJZ82024.1"/>
    <property type="molecule type" value="Genomic_DNA"/>
</dbReference>
<dbReference type="InterPro" id="IPR022764">
    <property type="entry name" value="Peptidase_S54_rhomboid_dom"/>
</dbReference>
<keyword evidence="4 5" id="KW-0472">Membrane</keyword>
<feature type="transmembrane region" description="Helical" evidence="5">
    <location>
        <begin position="77"/>
        <end position="95"/>
    </location>
</feature>
<feature type="transmembrane region" description="Helical" evidence="5">
    <location>
        <begin position="107"/>
        <end position="125"/>
    </location>
</feature>
<dbReference type="AlphaFoldDB" id="A0A1T4NS48"/>
<dbReference type="Gene3D" id="1.20.1540.10">
    <property type="entry name" value="Rhomboid-like"/>
    <property type="match status" value="1"/>
</dbReference>
<dbReference type="Proteomes" id="UP000190121">
    <property type="component" value="Unassembled WGS sequence"/>
</dbReference>
<dbReference type="SUPFAM" id="SSF144091">
    <property type="entry name" value="Rhomboid-like"/>
    <property type="match status" value="1"/>
</dbReference>
<dbReference type="OrthoDB" id="9807874at2"/>
<reference evidence="8" key="1">
    <citation type="submission" date="2017-02" db="EMBL/GenBank/DDBJ databases">
        <authorList>
            <person name="Varghese N."/>
            <person name="Submissions S."/>
        </authorList>
    </citation>
    <scope>NUCLEOTIDE SEQUENCE [LARGE SCALE GENOMIC DNA]</scope>
    <source>
        <strain evidence="8">ATCC 51356</strain>
    </source>
</reference>
<evidence type="ECO:0000256" key="3">
    <source>
        <dbReference type="ARBA" id="ARBA00022989"/>
    </source>
</evidence>
<feature type="transmembrane region" description="Helical" evidence="5">
    <location>
        <begin position="155"/>
        <end position="175"/>
    </location>
</feature>
<evidence type="ECO:0000313" key="8">
    <source>
        <dbReference type="Proteomes" id="UP000190121"/>
    </source>
</evidence>
<dbReference type="GO" id="GO:0004252">
    <property type="term" value="F:serine-type endopeptidase activity"/>
    <property type="evidence" value="ECO:0007669"/>
    <property type="project" value="InterPro"/>
</dbReference>
<evidence type="ECO:0000256" key="1">
    <source>
        <dbReference type="ARBA" id="ARBA00004141"/>
    </source>
</evidence>
<keyword evidence="2 5" id="KW-0812">Transmembrane</keyword>
<evidence type="ECO:0000313" key="7">
    <source>
        <dbReference type="EMBL" id="SJZ82024.1"/>
    </source>
</evidence>
<feature type="transmembrane region" description="Helical" evidence="5">
    <location>
        <begin position="21"/>
        <end position="40"/>
    </location>
</feature>
<dbReference type="InterPro" id="IPR035952">
    <property type="entry name" value="Rhomboid-like_sf"/>
</dbReference>
<sequence>MNYYNYDNRNFYERLKQFLPPVTLNLIIINALVWFAQFVFGRLGFNLANMFGLHYFEAEQFRLWQFVTYAFLHDESSIAHLFFNMFSLFMFGGAIERLWGRSRFLTFYIVCALTAALTQQIFWYTELHDIVASGATIVTFSEGGQMLATSFLNRVLTIGASGSVFGLLLAFGMLFPNASIYMMFIPIPIKAKYFVAIYGLVELFLGISGTNDGIAHFAHLGGMIGGIVLILLWRKKGYIDRPYV</sequence>
<comment type="subcellular location">
    <subcellularLocation>
        <location evidence="1">Membrane</location>
        <topology evidence="1">Multi-pass membrane protein</topology>
    </subcellularLocation>
</comment>
<keyword evidence="7" id="KW-0645">Protease</keyword>
<dbReference type="GO" id="GO:0016020">
    <property type="term" value="C:membrane"/>
    <property type="evidence" value="ECO:0007669"/>
    <property type="project" value="UniProtKB-SubCell"/>
</dbReference>
<dbReference type="GO" id="GO:0006508">
    <property type="term" value="P:proteolysis"/>
    <property type="evidence" value="ECO:0007669"/>
    <property type="project" value="UniProtKB-KW"/>
</dbReference>
<evidence type="ECO:0000256" key="4">
    <source>
        <dbReference type="ARBA" id="ARBA00023136"/>
    </source>
</evidence>
<feature type="domain" description="Peptidase S54 rhomboid" evidence="6">
    <location>
        <begin position="62"/>
        <end position="233"/>
    </location>
</feature>
<evidence type="ECO:0000259" key="6">
    <source>
        <dbReference type="Pfam" id="PF01694"/>
    </source>
</evidence>
<protein>
    <submittedName>
        <fullName evidence="7">Membrane associated serine protease, rhomboid family</fullName>
    </submittedName>
</protein>
<proteinExistence type="predicted"/>
<evidence type="ECO:0000256" key="5">
    <source>
        <dbReference type="SAM" id="Phobius"/>
    </source>
</evidence>
<evidence type="ECO:0000256" key="2">
    <source>
        <dbReference type="ARBA" id="ARBA00022692"/>
    </source>
</evidence>
<feature type="transmembrane region" description="Helical" evidence="5">
    <location>
        <begin position="187"/>
        <end position="207"/>
    </location>
</feature>
<accession>A0A1T4NS48</accession>
<keyword evidence="7" id="KW-0378">Hydrolase</keyword>
<name>A0A1T4NS48_9PORP</name>
<dbReference type="PANTHER" id="PTHR43066">
    <property type="entry name" value="RHOMBOID-RELATED PROTEIN"/>
    <property type="match status" value="1"/>
</dbReference>
<feature type="transmembrane region" description="Helical" evidence="5">
    <location>
        <begin position="213"/>
        <end position="233"/>
    </location>
</feature>
<organism evidence="7 8">
    <name type="scientific">Porphyromonas circumdentaria</name>
    <dbReference type="NCBI Taxonomy" id="29524"/>
    <lineage>
        <taxon>Bacteria</taxon>
        <taxon>Pseudomonadati</taxon>
        <taxon>Bacteroidota</taxon>
        <taxon>Bacteroidia</taxon>
        <taxon>Bacteroidales</taxon>
        <taxon>Porphyromonadaceae</taxon>
        <taxon>Porphyromonas</taxon>
    </lineage>
</organism>
<gene>
    <name evidence="7" type="ORF">SAMN02745171_01204</name>
</gene>
<dbReference type="PANTHER" id="PTHR43066:SF11">
    <property type="entry name" value="PEPTIDASE S54 RHOMBOID DOMAIN-CONTAINING PROTEIN"/>
    <property type="match status" value="1"/>
</dbReference>